<dbReference type="PANTHER" id="PTHR43130:SF3">
    <property type="entry name" value="HTH-TYPE TRANSCRIPTIONAL REGULATOR RV1931C"/>
    <property type="match status" value="1"/>
</dbReference>
<evidence type="ECO:0000313" key="5">
    <source>
        <dbReference type="EMBL" id="MCY1075909.1"/>
    </source>
</evidence>
<keyword evidence="3" id="KW-0804">Transcription</keyword>
<keyword evidence="6" id="KW-1185">Reference proteome</keyword>
<protein>
    <submittedName>
        <fullName evidence="5">Helix-turn-helix domain-containing protein</fullName>
    </submittedName>
</protein>
<evidence type="ECO:0000259" key="4">
    <source>
        <dbReference type="PROSITE" id="PS01124"/>
    </source>
</evidence>
<dbReference type="Proteomes" id="UP001207654">
    <property type="component" value="Unassembled WGS sequence"/>
</dbReference>
<reference evidence="5 6" key="1">
    <citation type="submission" date="2022-11" db="EMBL/GenBank/DDBJ databases">
        <title>Minimal conservation of predation-associated metabolite biosynthetic gene clusters underscores biosynthetic potential of Myxococcota including descriptions for ten novel species: Archangium lansinium sp. nov., Myxococcus landrumus sp. nov., Nannocystis bai.</title>
        <authorList>
            <person name="Ahearne A."/>
            <person name="Stevens C."/>
            <person name="Phillips K."/>
        </authorList>
    </citation>
    <scope>NUCLEOTIDE SEQUENCE [LARGE SCALE GENOMIC DNA]</scope>
    <source>
        <strain evidence="5 6">MIWBW</strain>
    </source>
</reference>
<dbReference type="InterPro" id="IPR018060">
    <property type="entry name" value="HTH_AraC"/>
</dbReference>
<gene>
    <name evidence="5" type="ORF">OV287_15655</name>
</gene>
<dbReference type="InterPro" id="IPR009057">
    <property type="entry name" value="Homeodomain-like_sf"/>
</dbReference>
<dbReference type="PROSITE" id="PS01124">
    <property type="entry name" value="HTH_ARAC_FAMILY_2"/>
    <property type="match status" value="1"/>
</dbReference>
<keyword evidence="1" id="KW-0805">Transcription regulation</keyword>
<evidence type="ECO:0000256" key="1">
    <source>
        <dbReference type="ARBA" id="ARBA00023015"/>
    </source>
</evidence>
<dbReference type="Pfam" id="PF01965">
    <property type="entry name" value="DJ-1_PfpI"/>
    <property type="match status" value="1"/>
</dbReference>
<dbReference type="InterPro" id="IPR052158">
    <property type="entry name" value="INH-QAR"/>
</dbReference>
<sequence>MTGSVTQLVFDGVADGPVGVALDILGAATRIVHAGLVELPKSRLPTCTRIVSIDGAPVRTAANRTLTVDGALELRGLGSGDVLVLPGLGMPTAPEIAAALERPDIARATELVARAAARGVRVAASCSATFVLATAGVLDGREATTTWWLGPTFAQRFPRVTLRTDQMVVTSGRVLTAGSAFAHADLMLALLAQTLSPSLAHRVAQYLVLDERASQARYMVMEHLRSADPVIRALERFIGSNLERQLTVPQMARATATSPRTLARKLEKALGTTPLRFAQRLRIAQAVHLLETTRRSVDEIAAQVGYADAAAFRRIFRRETGEAPHARRARSADARKR</sequence>
<dbReference type="RefSeq" id="WP_267534821.1">
    <property type="nucleotide sequence ID" value="NZ_JAPNKA010000001.1"/>
</dbReference>
<organism evidence="5 6">
    <name type="scientific">Archangium lansingense</name>
    <dbReference type="NCBI Taxonomy" id="2995310"/>
    <lineage>
        <taxon>Bacteria</taxon>
        <taxon>Pseudomonadati</taxon>
        <taxon>Myxococcota</taxon>
        <taxon>Myxococcia</taxon>
        <taxon>Myxococcales</taxon>
        <taxon>Cystobacterineae</taxon>
        <taxon>Archangiaceae</taxon>
        <taxon>Archangium</taxon>
    </lineage>
</organism>
<evidence type="ECO:0000256" key="3">
    <source>
        <dbReference type="ARBA" id="ARBA00023163"/>
    </source>
</evidence>
<dbReference type="Pfam" id="PF12833">
    <property type="entry name" value="HTH_18"/>
    <property type="match status" value="1"/>
</dbReference>
<dbReference type="InterPro" id="IPR018062">
    <property type="entry name" value="HTH_AraC-typ_CS"/>
</dbReference>
<dbReference type="InterPro" id="IPR002818">
    <property type="entry name" value="DJ-1/PfpI"/>
</dbReference>
<dbReference type="InterPro" id="IPR029062">
    <property type="entry name" value="Class_I_gatase-like"/>
</dbReference>
<dbReference type="Gene3D" id="1.10.10.60">
    <property type="entry name" value="Homeodomain-like"/>
    <property type="match status" value="1"/>
</dbReference>
<dbReference type="EMBL" id="JAPNKA010000001">
    <property type="protein sequence ID" value="MCY1075909.1"/>
    <property type="molecule type" value="Genomic_DNA"/>
</dbReference>
<evidence type="ECO:0000256" key="2">
    <source>
        <dbReference type="ARBA" id="ARBA00023125"/>
    </source>
</evidence>
<dbReference type="SUPFAM" id="SSF46689">
    <property type="entry name" value="Homeodomain-like"/>
    <property type="match status" value="1"/>
</dbReference>
<feature type="domain" description="HTH araC/xylS-type" evidence="4">
    <location>
        <begin position="232"/>
        <end position="330"/>
    </location>
</feature>
<accession>A0ABT4A4J5</accession>
<dbReference type="Gene3D" id="3.40.50.880">
    <property type="match status" value="1"/>
</dbReference>
<name>A0ABT4A4J5_9BACT</name>
<proteinExistence type="predicted"/>
<keyword evidence="2" id="KW-0238">DNA-binding</keyword>
<comment type="caution">
    <text evidence="5">The sequence shown here is derived from an EMBL/GenBank/DDBJ whole genome shotgun (WGS) entry which is preliminary data.</text>
</comment>
<dbReference type="PANTHER" id="PTHR43130">
    <property type="entry name" value="ARAC-FAMILY TRANSCRIPTIONAL REGULATOR"/>
    <property type="match status" value="1"/>
</dbReference>
<dbReference type="PROSITE" id="PS00041">
    <property type="entry name" value="HTH_ARAC_FAMILY_1"/>
    <property type="match status" value="1"/>
</dbReference>
<dbReference type="SUPFAM" id="SSF52317">
    <property type="entry name" value="Class I glutamine amidotransferase-like"/>
    <property type="match status" value="1"/>
</dbReference>
<evidence type="ECO:0000313" key="6">
    <source>
        <dbReference type="Proteomes" id="UP001207654"/>
    </source>
</evidence>
<dbReference type="SMART" id="SM00342">
    <property type="entry name" value="HTH_ARAC"/>
    <property type="match status" value="1"/>
</dbReference>